<sequence>MKQDIFNLVSIFMGNHEETVKVQIQDTSKEEIVKEMADLKMTINQMAHKIEKLGTNEKPNKTPPQTIKKSISTQTDPTETQEPLVSSPSKVNTVPPTKYTVKENWHYVVVSKIPPPYTAKQIAHYVKEKLGTTDFIRCFPLLRDTDRPDSDFKIGVQNQSFIKLLKDPSLWPPGTVVDNLNDNPPAHANSASTTIKVAAPASSTPYTTPSTPTKEGISIQIGSDRDAIIASKSFNKQNSSIVVTEKTMKKDDGLCMDPMTPPIVRLSRTADVENSRYLLARLRDPGILNPLRLFLAYLHDQPPSTCYDGHTNTTIKLMLASEGLPTDVDSLRKLYHRVHEAYGISTAEVEADLSDFGTFFSTETRLRLQKIRECQNKYFSSNSPSSKNFF</sequence>
<evidence type="ECO:0000256" key="1">
    <source>
        <dbReference type="SAM" id="MobiDB-lite"/>
    </source>
</evidence>
<evidence type="ECO:0000313" key="2">
    <source>
        <dbReference type="RefSeq" id="XP_028130724.1"/>
    </source>
</evidence>
<accession>A0A6P7F4W4</accession>
<gene>
    <name evidence="2" type="primary">LOC114326528</name>
</gene>
<dbReference type="AlphaFoldDB" id="A0A6P7F4W4"/>
<feature type="compositionally biased region" description="Basic and acidic residues" evidence="1">
    <location>
        <begin position="51"/>
        <end position="60"/>
    </location>
</feature>
<protein>
    <submittedName>
        <fullName evidence="2">Uncharacterized protein LOC114326528</fullName>
    </submittedName>
</protein>
<feature type="region of interest" description="Disordered" evidence="1">
    <location>
        <begin position="51"/>
        <end position="93"/>
    </location>
</feature>
<feature type="compositionally biased region" description="Polar residues" evidence="1">
    <location>
        <begin position="63"/>
        <end position="93"/>
    </location>
</feature>
<dbReference type="RefSeq" id="XP_028130724.1">
    <property type="nucleotide sequence ID" value="XM_028274923.1"/>
</dbReference>
<reference evidence="2" key="1">
    <citation type="submission" date="2025-08" db="UniProtKB">
        <authorList>
            <consortium name="RefSeq"/>
        </authorList>
    </citation>
    <scope>IDENTIFICATION</scope>
    <source>
        <tissue evidence="2">Whole insect</tissue>
    </source>
</reference>
<proteinExistence type="predicted"/>
<name>A0A6P7F4W4_DIAVI</name>
<dbReference type="InParanoid" id="A0A6P7F4W4"/>
<organism evidence="2">
    <name type="scientific">Diabrotica virgifera virgifera</name>
    <name type="common">western corn rootworm</name>
    <dbReference type="NCBI Taxonomy" id="50390"/>
    <lineage>
        <taxon>Eukaryota</taxon>
        <taxon>Metazoa</taxon>
        <taxon>Ecdysozoa</taxon>
        <taxon>Arthropoda</taxon>
        <taxon>Hexapoda</taxon>
        <taxon>Insecta</taxon>
        <taxon>Pterygota</taxon>
        <taxon>Neoptera</taxon>
        <taxon>Endopterygota</taxon>
        <taxon>Coleoptera</taxon>
        <taxon>Polyphaga</taxon>
        <taxon>Cucujiformia</taxon>
        <taxon>Chrysomeloidea</taxon>
        <taxon>Chrysomelidae</taxon>
        <taxon>Galerucinae</taxon>
        <taxon>Diabroticina</taxon>
        <taxon>Diabroticites</taxon>
        <taxon>Diabrotica</taxon>
    </lineage>
</organism>